<feature type="region of interest" description="Disordered" evidence="4">
    <location>
        <begin position="18"/>
        <end position="51"/>
    </location>
</feature>
<evidence type="ECO:0008006" key="7">
    <source>
        <dbReference type="Google" id="ProtNLM"/>
    </source>
</evidence>
<dbReference type="EMBL" id="JACBKZ010000009">
    <property type="protein sequence ID" value="KAF5942595.1"/>
    <property type="molecule type" value="Genomic_DNA"/>
</dbReference>
<feature type="repeat" description="PPR" evidence="3">
    <location>
        <begin position="285"/>
        <end position="319"/>
    </location>
</feature>
<comment type="caution">
    <text evidence="5">The sequence shown here is derived from an EMBL/GenBank/DDBJ whole genome shotgun (WGS) entry which is preliminary data.</text>
</comment>
<dbReference type="PROSITE" id="PS51375">
    <property type="entry name" value="PPR"/>
    <property type="match status" value="7"/>
</dbReference>
<gene>
    <name evidence="5" type="ORF">HYC85_020237</name>
</gene>
<feature type="repeat" description="PPR" evidence="3">
    <location>
        <begin position="390"/>
        <end position="424"/>
    </location>
</feature>
<dbReference type="Gene3D" id="1.25.40.10">
    <property type="entry name" value="Tetratricopeptide repeat domain"/>
    <property type="match status" value="3"/>
</dbReference>
<feature type="repeat" description="PPR" evidence="3">
    <location>
        <begin position="179"/>
        <end position="213"/>
    </location>
</feature>
<dbReference type="InterPro" id="IPR044179">
    <property type="entry name" value="PPR5-like"/>
</dbReference>
<evidence type="ECO:0000256" key="3">
    <source>
        <dbReference type="PROSITE-ProRule" id="PRU00708"/>
    </source>
</evidence>
<sequence length="560" mass="62913">MNTHLLDSANLFWSSSSFLTSTTQPSKPTIANQAAKKRSQNSAQGLQRQPKKDLSRILRTEAAIKAIERKANSTKYNRLWPKAVLEALDDAIREHRWESALKIFNLLRKQHWYEPRCQTYTKLLPKQASLLFEILRSDGLQPTLDVYTALVGAYGLSGLLVEAFHTVDHMKSVSDCKPDVYTYSILINCCTKLHRFDLIEHILAEMSYLGIECTTVTYNTIIDGYGKAELFELMENSFTDMTESGTCLPDVFTFNSFIGAYGNSGKIKEMEKWFDEFQLMGIRPDIKMFNILIRSYGKAGMYEKMGSVMEFMRKRLYSPTIVTFNIVIETFGMAGNIEKMEEFFLKMKHQGMKPNSVTYCSLVSSYSKAGLLRKVDSITRQVENSDVVLDTPFFNCIISAYGQAGDITKMGELFLTMKERNYKPDNITFATMIQAYNAQGMIEAAEDLENKLITAEGKPAAGAAILSPFPTTLAFVKSYSQNSQGSKKSRAFPPSPTTLRHFVFSFAASSCYFPNCKSYLFLCLNSPTPKSTANFHLRPTFTSTDTPPPSPSPSVVALAS</sequence>
<dbReference type="Pfam" id="PF13812">
    <property type="entry name" value="PPR_3"/>
    <property type="match status" value="1"/>
</dbReference>
<feature type="repeat" description="PPR" evidence="3">
    <location>
        <begin position="214"/>
        <end position="248"/>
    </location>
</feature>
<reference evidence="6" key="1">
    <citation type="journal article" date="2020" name="Nat. Commun.">
        <title>Genome assembly of wild tea tree DASZ reveals pedigree and selection history of tea varieties.</title>
        <authorList>
            <person name="Zhang W."/>
            <person name="Zhang Y."/>
            <person name="Qiu H."/>
            <person name="Guo Y."/>
            <person name="Wan H."/>
            <person name="Zhang X."/>
            <person name="Scossa F."/>
            <person name="Alseekh S."/>
            <person name="Zhang Q."/>
            <person name="Wang P."/>
            <person name="Xu L."/>
            <person name="Schmidt M.H."/>
            <person name="Jia X."/>
            <person name="Li D."/>
            <person name="Zhu A."/>
            <person name="Guo F."/>
            <person name="Chen W."/>
            <person name="Ni D."/>
            <person name="Usadel B."/>
            <person name="Fernie A.R."/>
            <person name="Wen W."/>
        </authorList>
    </citation>
    <scope>NUCLEOTIDE SEQUENCE [LARGE SCALE GENOMIC DNA]</scope>
    <source>
        <strain evidence="6">cv. G240</strain>
    </source>
</reference>
<dbReference type="Pfam" id="PF01535">
    <property type="entry name" value="PPR"/>
    <property type="match status" value="1"/>
</dbReference>
<dbReference type="Proteomes" id="UP000593564">
    <property type="component" value="Unassembled WGS sequence"/>
</dbReference>
<keyword evidence="6" id="KW-1185">Reference proteome</keyword>
<keyword evidence="2" id="KW-0677">Repeat</keyword>
<accession>A0A7J7GQW7</accession>
<dbReference type="NCBIfam" id="TIGR00756">
    <property type="entry name" value="PPR"/>
    <property type="match status" value="6"/>
</dbReference>
<reference evidence="5 6" key="2">
    <citation type="submission" date="2020-07" db="EMBL/GenBank/DDBJ databases">
        <title>Genome assembly of wild tea tree DASZ reveals pedigree and selection history of tea varieties.</title>
        <authorList>
            <person name="Zhang W."/>
        </authorList>
    </citation>
    <scope>NUCLEOTIDE SEQUENCE [LARGE SCALE GENOMIC DNA]</scope>
    <source>
        <strain evidence="6">cv. G240</strain>
        <tissue evidence="5">Leaf</tissue>
    </source>
</reference>
<dbReference type="Pfam" id="PF13041">
    <property type="entry name" value="PPR_2"/>
    <property type="match status" value="3"/>
</dbReference>
<evidence type="ECO:0000256" key="1">
    <source>
        <dbReference type="ARBA" id="ARBA00007626"/>
    </source>
</evidence>
<feature type="region of interest" description="Disordered" evidence="4">
    <location>
        <begin position="539"/>
        <end position="560"/>
    </location>
</feature>
<dbReference type="PANTHER" id="PTHR47874">
    <property type="entry name" value="EXPRESSED PROTEIN"/>
    <property type="match status" value="1"/>
</dbReference>
<feature type="repeat" description="PPR" evidence="3">
    <location>
        <begin position="320"/>
        <end position="354"/>
    </location>
</feature>
<dbReference type="PANTHER" id="PTHR47874:SF6">
    <property type="entry name" value="PENTATRICOPEPTIDE REPEAT-CONTAINING PROTEIN"/>
    <property type="match status" value="1"/>
</dbReference>
<proteinExistence type="inferred from homology"/>
<feature type="repeat" description="PPR" evidence="3">
    <location>
        <begin position="355"/>
        <end position="389"/>
    </location>
</feature>
<evidence type="ECO:0000313" key="6">
    <source>
        <dbReference type="Proteomes" id="UP000593564"/>
    </source>
</evidence>
<dbReference type="AlphaFoldDB" id="A0A7J7GQW7"/>
<comment type="similarity">
    <text evidence="1">Belongs to the PPR family. P subfamily.</text>
</comment>
<dbReference type="GO" id="GO:0003729">
    <property type="term" value="F:mRNA binding"/>
    <property type="evidence" value="ECO:0007669"/>
    <property type="project" value="InterPro"/>
</dbReference>
<organism evidence="5 6">
    <name type="scientific">Camellia sinensis</name>
    <name type="common">Tea plant</name>
    <name type="synonym">Thea sinensis</name>
    <dbReference type="NCBI Taxonomy" id="4442"/>
    <lineage>
        <taxon>Eukaryota</taxon>
        <taxon>Viridiplantae</taxon>
        <taxon>Streptophyta</taxon>
        <taxon>Embryophyta</taxon>
        <taxon>Tracheophyta</taxon>
        <taxon>Spermatophyta</taxon>
        <taxon>Magnoliopsida</taxon>
        <taxon>eudicotyledons</taxon>
        <taxon>Gunneridae</taxon>
        <taxon>Pentapetalae</taxon>
        <taxon>asterids</taxon>
        <taxon>Ericales</taxon>
        <taxon>Theaceae</taxon>
        <taxon>Camellia</taxon>
    </lineage>
</organism>
<dbReference type="InterPro" id="IPR011990">
    <property type="entry name" value="TPR-like_helical_dom_sf"/>
</dbReference>
<evidence type="ECO:0000313" key="5">
    <source>
        <dbReference type="EMBL" id="KAF5942595.1"/>
    </source>
</evidence>
<name>A0A7J7GQW7_CAMSI</name>
<evidence type="ECO:0000256" key="4">
    <source>
        <dbReference type="SAM" id="MobiDB-lite"/>
    </source>
</evidence>
<dbReference type="InterPro" id="IPR002885">
    <property type="entry name" value="PPR_rpt"/>
</dbReference>
<protein>
    <recommendedName>
        <fullName evidence="7">Pentacotripeptide-repeat region of PRORP domain-containing protein</fullName>
    </recommendedName>
</protein>
<feature type="repeat" description="PPR" evidence="3">
    <location>
        <begin position="250"/>
        <end position="284"/>
    </location>
</feature>
<evidence type="ECO:0000256" key="2">
    <source>
        <dbReference type="ARBA" id="ARBA00022737"/>
    </source>
</evidence>